<keyword evidence="1" id="KW-0812">Transmembrane</keyword>
<organism evidence="2">
    <name type="scientific">Cacopsylla melanoneura</name>
    <dbReference type="NCBI Taxonomy" id="428564"/>
    <lineage>
        <taxon>Eukaryota</taxon>
        <taxon>Metazoa</taxon>
        <taxon>Ecdysozoa</taxon>
        <taxon>Arthropoda</taxon>
        <taxon>Hexapoda</taxon>
        <taxon>Insecta</taxon>
        <taxon>Pterygota</taxon>
        <taxon>Neoptera</taxon>
        <taxon>Paraneoptera</taxon>
        <taxon>Hemiptera</taxon>
        <taxon>Sternorrhyncha</taxon>
        <taxon>Psylloidea</taxon>
        <taxon>Psyllidae</taxon>
        <taxon>Psyllinae</taxon>
        <taxon>Cacopsylla</taxon>
    </lineage>
</organism>
<evidence type="ECO:0000313" key="2">
    <source>
        <dbReference type="EMBL" id="CAG6702055.1"/>
    </source>
</evidence>
<proteinExistence type="predicted"/>
<sequence>MGESNLRNSEEIRTTYIVLVLSLLVRNSTGNMASFQVLCFLFSILCVNSIYSIQGKTKVIYGGDRSGLDCPQFNHVQITNVHFKLKTPIEPSQNRVKKAWDNLESNQNQIKTNIKKFCQRKRTCDEKLPIDFGGQDVNRIQITIEFDCISQGCPHPRFLDKHIMRFIGDPPENMNTVAENIAIERVQLHAKGTKVMDLFVDPTNYMEYESVKESGKDWCRFQTRAPKYHCKKNEYNSWHCEKAGEHIAIHDPITGHYKSV</sequence>
<name>A0A8D8U7L8_9HEMI</name>
<feature type="transmembrane region" description="Helical" evidence="1">
    <location>
        <begin position="33"/>
        <end position="51"/>
    </location>
</feature>
<dbReference type="AlphaFoldDB" id="A0A8D8U7L8"/>
<keyword evidence="1" id="KW-0472">Membrane</keyword>
<accession>A0A8D8U7L8</accession>
<dbReference type="EMBL" id="HBUF01340286">
    <property type="protein sequence ID" value="CAG6702055.1"/>
    <property type="molecule type" value="Transcribed_RNA"/>
</dbReference>
<evidence type="ECO:0000256" key="1">
    <source>
        <dbReference type="SAM" id="Phobius"/>
    </source>
</evidence>
<keyword evidence="1" id="KW-1133">Transmembrane helix</keyword>
<reference evidence="2" key="1">
    <citation type="submission" date="2021-05" db="EMBL/GenBank/DDBJ databases">
        <authorList>
            <person name="Alioto T."/>
            <person name="Alioto T."/>
            <person name="Gomez Garrido J."/>
        </authorList>
    </citation>
    <scope>NUCLEOTIDE SEQUENCE</scope>
</reference>
<protein>
    <submittedName>
        <fullName evidence="2">Uncharacterized protein</fullName>
    </submittedName>
</protein>